<gene>
    <name evidence="1" type="ORF">QOZ93_002801</name>
</gene>
<accession>A0ABU0JVE5</accession>
<dbReference type="SUPFAM" id="SSF55811">
    <property type="entry name" value="Nudix"/>
    <property type="match status" value="1"/>
</dbReference>
<evidence type="ECO:0000313" key="1">
    <source>
        <dbReference type="EMBL" id="MDQ0481034.1"/>
    </source>
</evidence>
<protein>
    <submittedName>
        <fullName evidence="1">ADP-ribose pyrophosphatase YjhB (NUDIX family)</fullName>
    </submittedName>
</protein>
<dbReference type="EMBL" id="JAUSWN010000046">
    <property type="protein sequence ID" value="MDQ0481034.1"/>
    <property type="molecule type" value="Genomic_DNA"/>
</dbReference>
<evidence type="ECO:0000313" key="2">
    <source>
        <dbReference type="Proteomes" id="UP001224418"/>
    </source>
</evidence>
<organism evidence="1 2">
    <name type="scientific">Hathewaya limosa</name>
    <name type="common">Clostridium limosum</name>
    <dbReference type="NCBI Taxonomy" id="1536"/>
    <lineage>
        <taxon>Bacteria</taxon>
        <taxon>Bacillati</taxon>
        <taxon>Bacillota</taxon>
        <taxon>Clostridia</taxon>
        <taxon>Eubacteriales</taxon>
        <taxon>Clostridiaceae</taxon>
        <taxon>Hathewaya</taxon>
    </lineage>
</organism>
<dbReference type="InterPro" id="IPR015797">
    <property type="entry name" value="NUDIX_hydrolase-like_dom_sf"/>
</dbReference>
<name>A0ABU0JVE5_HATLI</name>
<comment type="caution">
    <text evidence="1">The sequence shown here is derived from an EMBL/GenBank/DDBJ whole genome shotgun (WGS) entry which is preliminary data.</text>
</comment>
<sequence length="36" mass="4001">MGLPTHIVDIGGVVINDNDEILLVKNPRKGWEFPGR</sequence>
<dbReference type="Proteomes" id="UP001224418">
    <property type="component" value="Unassembled WGS sequence"/>
</dbReference>
<keyword evidence="2" id="KW-1185">Reference proteome</keyword>
<reference evidence="1 2" key="1">
    <citation type="submission" date="2023-07" db="EMBL/GenBank/DDBJ databases">
        <title>Genomic Encyclopedia of Type Strains, Phase IV (KMG-IV): sequencing the most valuable type-strain genomes for metagenomic binning, comparative biology and taxonomic classification.</title>
        <authorList>
            <person name="Goeker M."/>
        </authorList>
    </citation>
    <scope>NUCLEOTIDE SEQUENCE [LARGE SCALE GENOMIC DNA]</scope>
    <source>
        <strain evidence="1 2">DSM 1400</strain>
    </source>
</reference>
<proteinExistence type="predicted"/>
<dbReference type="Gene3D" id="3.90.79.10">
    <property type="entry name" value="Nucleoside Triphosphate Pyrophosphohydrolase"/>
    <property type="match status" value="1"/>
</dbReference>